<evidence type="ECO:0000313" key="9">
    <source>
        <dbReference type="EMBL" id="HIR57093.1"/>
    </source>
</evidence>
<feature type="transmembrane region" description="Helical" evidence="7">
    <location>
        <begin position="245"/>
        <end position="266"/>
    </location>
</feature>
<accession>A0A9D1DQD5</accession>
<evidence type="ECO:0000256" key="2">
    <source>
        <dbReference type="ARBA" id="ARBA00022448"/>
    </source>
</evidence>
<comment type="caution">
    <text evidence="9">The sequence shown here is derived from an EMBL/GenBank/DDBJ whole genome shotgun (WGS) entry which is preliminary data.</text>
</comment>
<feature type="transmembrane region" description="Helical" evidence="7">
    <location>
        <begin position="110"/>
        <end position="134"/>
    </location>
</feature>
<keyword evidence="5 7" id="KW-1133">Transmembrane helix</keyword>
<comment type="subcellular location">
    <subcellularLocation>
        <location evidence="1 7">Cell membrane</location>
        <topology evidence="1 7">Multi-pass membrane protein</topology>
    </subcellularLocation>
</comment>
<feature type="transmembrane region" description="Helical" evidence="7">
    <location>
        <begin position="79"/>
        <end position="98"/>
    </location>
</feature>
<evidence type="ECO:0000259" key="8">
    <source>
        <dbReference type="PROSITE" id="PS50928"/>
    </source>
</evidence>
<dbReference type="EMBL" id="DVHF01000062">
    <property type="protein sequence ID" value="HIR57093.1"/>
    <property type="molecule type" value="Genomic_DNA"/>
</dbReference>
<evidence type="ECO:0000313" key="10">
    <source>
        <dbReference type="Proteomes" id="UP000886785"/>
    </source>
</evidence>
<comment type="similarity">
    <text evidence="7">Belongs to the binding-protein-dependent transport system permease family.</text>
</comment>
<dbReference type="GO" id="GO:0005886">
    <property type="term" value="C:plasma membrane"/>
    <property type="evidence" value="ECO:0007669"/>
    <property type="project" value="UniProtKB-SubCell"/>
</dbReference>
<dbReference type="InterPro" id="IPR000515">
    <property type="entry name" value="MetI-like"/>
</dbReference>
<dbReference type="InterPro" id="IPR035906">
    <property type="entry name" value="MetI-like_sf"/>
</dbReference>
<dbReference type="Pfam" id="PF00528">
    <property type="entry name" value="BPD_transp_1"/>
    <property type="match status" value="1"/>
</dbReference>
<keyword evidence="2 7" id="KW-0813">Transport</keyword>
<keyword evidence="4 7" id="KW-0812">Transmembrane</keyword>
<feature type="transmembrane region" description="Helical" evidence="7">
    <location>
        <begin position="146"/>
        <end position="166"/>
    </location>
</feature>
<name>A0A9D1DQD5_9FIRM</name>
<dbReference type="PANTHER" id="PTHR43744:SF6">
    <property type="entry name" value="ABC TRANSPORTER PERMEASE PROTEIN YESQ-RELATED"/>
    <property type="match status" value="1"/>
</dbReference>
<dbReference type="Gene3D" id="1.10.3720.10">
    <property type="entry name" value="MetI-like"/>
    <property type="match status" value="1"/>
</dbReference>
<reference evidence="9" key="1">
    <citation type="submission" date="2020-10" db="EMBL/GenBank/DDBJ databases">
        <authorList>
            <person name="Gilroy R."/>
        </authorList>
    </citation>
    <scope>NUCLEOTIDE SEQUENCE</scope>
    <source>
        <strain evidence="9">ChiSjej1B19-7085</strain>
    </source>
</reference>
<reference evidence="9" key="2">
    <citation type="journal article" date="2021" name="PeerJ">
        <title>Extensive microbial diversity within the chicken gut microbiome revealed by metagenomics and culture.</title>
        <authorList>
            <person name="Gilroy R."/>
            <person name="Ravi A."/>
            <person name="Getino M."/>
            <person name="Pursley I."/>
            <person name="Horton D.L."/>
            <person name="Alikhan N.F."/>
            <person name="Baker D."/>
            <person name="Gharbi K."/>
            <person name="Hall N."/>
            <person name="Watson M."/>
            <person name="Adriaenssens E.M."/>
            <person name="Foster-Nyarko E."/>
            <person name="Jarju S."/>
            <person name="Secka A."/>
            <person name="Antonio M."/>
            <person name="Oren A."/>
            <person name="Chaudhuri R.R."/>
            <person name="La Ragione R."/>
            <person name="Hildebrand F."/>
            <person name="Pallen M.J."/>
        </authorList>
    </citation>
    <scope>NUCLEOTIDE SEQUENCE</scope>
    <source>
        <strain evidence="9">ChiSjej1B19-7085</strain>
    </source>
</reference>
<evidence type="ECO:0000256" key="7">
    <source>
        <dbReference type="RuleBase" id="RU363032"/>
    </source>
</evidence>
<evidence type="ECO:0000256" key="1">
    <source>
        <dbReference type="ARBA" id="ARBA00004651"/>
    </source>
</evidence>
<proteinExistence type="inferred from homology"/>
<dbReference type="AlphaFoldDB" id="A0A9D1DQD5"/>
<keyword evidence="6 7" id="KW-0472">Membrane</keyword>
<sequence length="281" mass="31777">MEHKKIKTKSVIYTVLVLLGGFIMIYPLIWMVMSSFKENNEIFSDASSLIPSHFKFENYSNGWAGFAGISFSVFFRNSFIISIIGTIGAVFSSAVVAFGFARTRFRSRAFWFVCMLITMMLPFQIIMIPQYIIFNQLGWVGTFLPLIVPSYFGGAFFIFLIVQFIYGIPRDLDEAAKIDGCSYYGIFARIILPLIVPALVTCAIFSFMWKWDDFLGSLLYLNKPSTYPVSLALKMFADPTSISDWGAMFAMATLSVVPIFVIFIFFQKYLVEGISTEGLKG</sequence>
<protein>
    <submittedName>
        <fullName evidence="9">Carbohydrate ABC transporter permease</fullName>
    </submittedName>
</protein>
<evidence type="ECO:0000256" key="4">
    <source>
        <dbReference type="ARBA" id="ARBA00022692"/>
    </source>
</evidence>
<dbReference type="SUPFAM" id="SSF161098">
    <property type="entry name" value="MetI-like"/>
    <property type="match status" value="1"/>
</dbReference>
<dbReference type="Proteomes" id="UP000886785">
    <property type="component" value="Unassembled WGS sequence"/>
</dbReference>
<dbReference type="PANTHER" id="PTHR43744">
    <property type="entry name" value="ABC TRANSPORTER PERMEASE PROTEIN MG189-RELATED-RELATED"/>
    <property type="match status" value="1"/>
</dbReference>
<dbReference type="CDD" id="cd06261">
    <property type="entry name" value="TM_PBP2"/>
    <property type="match status" value="1"/>
</dbReference>
<dbReference type="GO" id="GO:0055085">
    <property type="term" value="P:transmembrane transport"/>
    <property type="evidence" value="ECO:0007669"/>
    <property type="project" value="InterPro"/>
</dbReference>
<evidence type="ECO:0000256" key="3">
    <source>
        <dbReference type="ARBA" id="ARBA00022475"/>
    </source>
</evidence>
<keyword evidence="3" id="KW-1003">Cell membrane</keyword>
<feature type="transmembrane region" description="Helical" evidence="7">
    <location>
        <begin position="186"/>
        <end position="209"/>
    </location>
</feature>
<evidence type="ECO:0000256" key="6">
    <source>
        <dbReference type="ARBA" id="ARBA00023136"/>
    </source>
</evidence>
<evidence type="ECO:0000256" key="5">
    <source>
        <dbReference type="ARBA" id="ARBA00022989"/>
    </source>
</evidence>
<feature type="domain" description="ABC transmembrane type-1" evidence="8">
    <location>
        <begin position="75"/>
        <end position="266"/>
    </location>
</feature>
<gene>
    <name evidence="9" type="ORF">IAA54_05440</name>
</gene>
<dbReference type="PROSITE" id="PS50928">
    <property type="entry name" value="ABC_TM1"/>
    <property type="match status" value="1"/>
</dbReference>
<organism evidence="9 10">
    <name type="scientific">Candidatus Gallacutalibacter pullicola</name>
    <dbReference type="NCBI Taxonomy" id="2840830"/>
    <lineage>
        <taxon>Bacteria</taxon>
        <taxon>Bacillati</taxon>
        <taxon>Bacillota</taxon>
        <taxon>Clostridia</taxon>
        <taxon>Eubacteriales</taxon>
        <taxon>Candidatus Gallacutalibacter</taxon>
    </lineage>
</organism>
<feature type="transmembrane region" description="Helical" evidence="7">
    <location>
        <begin position="12"/>
        <end position="33"/>
    </location>
</feature>